<evidence type="ECO:0000259" key="11">
    <source>
        <dbReference type="PROSITE" id="PS51755"/>
    </source>
</evidence>
<feature type="DNA-binding region" description="OmpR/PhoB-type" evidence="9">
    <location>
        <begin position="128"/>
        <end position="227"/>
    </location>
</feature>
<proteinExistence type="predicted"/>
<organism evidence="12 13">
    <name type="scientific">Marinomonas fungiae</name>
    <dbReference type="NCBI Taxonomy" id="1137284"/>
    <lineage>
        <taxon>Bacteria</taxon>
        <taxon>Pseudomonadati</taxon>
        <taxon>Pseudomonadota</taxon>
        <taxon>Gammaproteobacteria</taxon>
        <taxon>Oceanospirillales</taxon>
        <taxon>Oceanospirillaceae</taxon>
        <taxon>Marinomonas</taxon>
    </lineage>
</organism>
<feature type="domain" description="OmpR/PhoB-type" evidence="11">
    <location>
        <begin position="128"/>
        <end position="227"/>
    </location>
</feature>
<evidence type="ECO:0000256" key="1">
    <source>
        <dbReference type="ARBA" id="ARBA00004496"/>
    </source>
</evidence>
<keyword evidence="4" id="KW-0902">Two-component regulatory system</keyword>
<keyword evidence="3 8" id="KW-0597">Phosphoprotein</keyword>
<dbReference type="SUPFAM" id="SSF52172">
    <property type="entry name" value="CheY-like"/>
    <property type="match status" value="1"/>
</dbReference>
<dbReference type="Pfam" id="PF00486">
    <property type="entry name" value="Trans_reg_C"/>
    <property type="match status" value="1"/>
</dbReference>
<dbReference type="PANTHER" id="PTHR48111:SF39">
    <property type="entry name" value="TRANSCRIPTIONAL REGULATORY PROTEIN CPXR"/>
    <property type="match status" value="1"/>
</dbReference>
<evidence type="ECO:0000256" key="7">
    <source>
        <dbReference type="ARBA" id="ARBA00023163"/>
    </source>
</evidence>
<feature type="domain" description="Response regulatory" evidence="10">
    <location>
        <begin position="3"/>
        <end position="116"/>
    </location>
</feature>
<sequence>MVKMLLADDDARLSDLVKEYFDGEGYEVTHAWNGQEALDYMEQDRPDIVILDVMMPVLDGFETLKQIRNKSAIPVIMLTAKGDDIDRILGLEMGADDYLSKPFNPRELLARIKAILRRSSQEREDDPMSDLDLSDVLLRRRDRTVYLHNEPVELTTSEYSLLECMMMVPGQVMTKQELSEKALGRKLTMYDRSLDMHISNLRKKVGNFENGEPRIKTVRGVGYIFVDGAES</sequence>
<dbReference type="RefSeq" id="WP_055464264.1">
    <property type="nucleotide sequence ID" value="NZ_CYHG01000013.1"/>
</dbReference>
<comment type="subcellular location">
    <subcellularLocation>
        <location evidence="1">Cytoplasm</location>
    </subcellularLocation>
</comment>
<evidence type="ECO:0000259" key="10">
    <source>
        <dbReference type="PROSITE" id="PS50110"/>
    </source>
</evidence>
<dbReference type="SMART" id="SM00862">
    <property type="entry name" value="Trans_reg_C"/>
    <property type="match status" value="1"/>
</dbReference>
<dbReference type="Pfam" id="PF00072">
    <property type="entry name" value="Response_reg"/>
    <property type="match status" value="1"/>
</dbReference>
<evidence type="ECO:0000256" key="5">
    <source>
        <dbReference type="ARBA" id="ARBA00023015"/>
    </source>
</evidence>
<keyword evidence="6 9" id="KW-0238">DNA-binding</keyword>
<dbReference type="STRING" id="1137284.GCA_001418205_03235"/>
<evidence type="ECO:0000256" key="6">
    <source>
        <dbReference type="ARBA" id="ARBA00023125"/>
    </source>
</evidence>
<dbReference type="CDD" id="cd00383">
    <property type="entry name" value="trans_reg_C"/>
    <property type="match status" value="1"/>
</dbReference>
<dbReference type="GO" id="GO:0000156">
    <property type="term" value="F:phosphorelay response regulator activity"/>
    <property type="evidence" value="ECO:0007669"/>
    <property type="project" value="TreeGrafter"/>
</dbReference>
<dbReference type="OrthoDB" id="9802426at2"/>
<keyword evidence="13" id="KW-1185">Reference proteome</keyword>
<dbReference type="GO" id="GO:0032993">
    <property type="term" value="C:protein-DNA complex"/>
    <property type="evidence" value="ECO:0007669"/>
    <property type="project" value="TreeGrafter"/>
</dbReference>
<keyword evidence="2" id="KW-0963">Cytoplasm</keyword>
<evidence type="ECO:0000256" key="9">
    <source>
        <dbReference type="PROSITE-ProRule" id="PRU01091"/>
    </source>
</evidence>
<dbReference type="Gene3D" id="1.10.10.10">
    <property type="entry name" value="Winged helix-like DNA-binding domain superfamily/Winged helix DNA-binding domain"/>
    <property type="match status" value="1"/>
</dbReference>
<dbReference type="GO" id="GO:0005829">
    <property type="term" value="C:cytosol"/>
    <property type="evidence" value="ECO:0007669"/>
    <property type="project" value="TreeGrafter"/>
</dbReference>
<dbReference type="InterPro" id="IPR011006">
    <property type="entry name" value="CheY-like_superfamily"/>
</dbReference>
<evidence type="ECO:0000313" key="12">
    <source>
        <dbReference type="EMBL" id="CUB05865.1"/>
    </source>
</evidence>
<name>A0A0K6IRX9_9GAMM</name>
<keyword evidence="7" id="KW-0804">Transcription</keyword>
<feature type="modified residue" description="4-aspartylphosphate" evidence="8">
    <location>
        <position position="52"/>
    </location>
</feature>
<dbReference type="Proteomes" id="UP000182769">
    <property type="component" value="Unassembled WGS sequence"/>
</dbReference>
<dbReference type="Gene3D" id="3.40.50.2300">
    <property type="match status" value="1"/>
</dbReference>
<dbReference type="InterPro" id="IPR001867">
    <property type="entry name" value="OmpR/PhoB-type_DNA-bd"/>
</dbReference>
<evidence type="ECO:0000256" key="2">
    <source>
        <dbReference type="ARBA" id="ARBA00022490"/>
    </source>
</evidence>
<protein>
    <submittedName>
        <fullName evidence="12">DNA-binding response regulator, OmpR family, contains REC and winged-helix (WHTH) domain</fullName>
    </submittedName>
</protein>
<dbReference type="InterPro" id="IPR039420">
    <property type="entry name" value="WalR-like"/>
</dbReference>
<dbReference type="InterPro" id="IPR036388">
    <property type="entry name" value="WH-like_DNA-bd_sf"/>
</dbReference>
<dbReference type="AlphaFoldDB" id="A0A0K6IRX9"/>
<accession>A0A0K6IRX9</accession>
<evidence type="ECO:0000256" key="8">
    <source>
        <dbReference type="PROSITE-ProRule" id="PRU00169"/>
    </source>
</evidence>
<dbReference type="PANTHER" id="PTHR48111">
    <property type="entry name" value="REGULATOR OF RPOS"/>
    <property type="match status" value="1"/>
</dbReference>
<keyword evidence="5" id="KW-0805">Transcription regulation</keyword>
<gene>
    <name evidence="12" type="ORF">Ga0061065_11353</name>
</gene>
<evidence type="ECO:0000313" key="13">
    <source>
        <dbReference type="Proteomes" id="UP000182769"/>
    </source>
</evidence>
<dbReference type="FunFam" id="3.40.50.2300:FF:000001">
    <property type="entry name" value="DNA-binding response regulator PhoB"/>
    <property type="match status" value="1"/>
</dbReference>
<dbReference type="PROSITE" id="PS50110">
    <property type="entry name" value="RESPONSE_REGULATORY"/>
    <property type="match status" value="1"/>
</dbReference>
<dbReference type="GO" id="GO:0000976">
    <property type="term" value="F:transcription cis-regulatory region binding"/>
    <property type="evidence" value="ECO:0007669"/>
    <property type="project" value="TreeGrafter"/>
</dbReference>
<reference evidence="13" key="1">
    <citation type="submission" date="2015-08" db="EMBL/GenBank/DDBJ databases">
        <authorList>
            <person name="Varghese N."/>
        </authorList>
    </citation>
    <scope>NUCLEOTIDE SEQUENCE [LARGE SCALE GENOMIC DNA]</scope>
    <source>
        <strain evidence="13">JCM 18476</strain>
    </source>
</reference>
<dbReference type="InterPro" id="IPR001789">
    <property type="entry name" value="Sig_transdc_resp-reg_receiver"/>
</dbReference>
<dbReference type="SMART" id="SM00448">
    <property type="entry name" value="REC"/>
    <property type="match status" value="1"/>
</dbReference>
<dbReference type="EMBL" id="CYHG01000013">
    <property type="protein sequence ID" value="CUB05865.1"/>
    <property type="molecule type" value="Genomic_DNA"/>
</dbReference>
<dbReference type="GO" id="GO:0006355">
    <property type="term" value="P:regulation of DNA-templated transcription"/>
    <property type="evidence" value="ECO:0007669"/>
    <property type="project" value="InterPro"/>
</dbReference>
<dbReference type="Gene3D" id="6.10.250.690">
    <property type="match status" value="1"/>
</dbReference>
<evidence type="ECO:0000256" key="4">
    <source>
        <dbReference type="ARBA" id="ARBA00023012"/>
    </source>
</evidence>
<evidence type="ECO:0000256" key="3">
    <source>
        <dbReference type="ARBA" id="ARBA00022553"/>
    </source>
</evidence>
<dbReference type="PROSITE" id="PS51755">
    <property type="entry name" value="OMPR_PHOB"/>
    <property type="match status" value="1"/>
</dbReference>